<reference evidence="2 3" key="1">
    <citation type="submission" date="2019-03" db="EMBL/GenBank/DDBJ databases">
        <authorList>
            <person name="Gaulin E."/>
            <person name="Dumas B."/>
        </authorList>
    </citation>
    <scope>NUCLEOTIDE SEQUENCE [LARGE SCALE GENOMIC DNA]</scope>
    <source>
        <strain evidence="2">CBS 568.67</strain>
    </source>
</reference>
<reference evidence="1" key="2">
    <citation type="submission" date="2019-06" db="EMBL/GenBank/DDBJ databases">
        <title>Genomics analysis of Aphanomyces spp. identifies a new class of oomycete effector associated with host adaptation.</title>
        <authorList>
            <person name="Gaulin E."/>
        </authorList>
    </citation>
    <scope>NUCLEOTIDE SEQUENCE</scope>
    <source>
        <strain evidence="1">CBS 578.67</strain>
    </source>
</reference>
<evidence type="ECO:0000313" key="1">
    <source>
        <dbReference type="EMBL" id="KAF0695932.1"/>
    </source>
</evidence>
<dbReference type="EMBL" id="CAADRA010005463">
    <property type="protein sequence ID" value="VFT90119.1"/>
    <property type="molecule type" value="Genomic_DNA"/>
</dbReference>
<keyword evidence="3" id="KW-1185">Reference proteome</keyword>
<proteinExistence type="predicted"/>
<gene>
    <name evidence="2" type="primary">Aste57867_13280</name>
    <name evidence="1" type="ORF">As57867_013231</name>
    <name evidence="2" type="ORF">ASTE57867_13280</name>
</gene>
<dbReference type="Proteomes" id="UP000332933">
    <property type="component" value="Unassembled WGS sequence"/>
</dbReference>
<evidence type="ECO:0000313" key="2">
    <source>
        <dbReference type="EMBL" id="VFT90119.1"/>
    </source>
</evidence>
<name>A0A485KYE8_9STRA</name>
<sequence length="148" mass="16137">MLPINHVIYQRRGGLWTSAIASMGVYNDFSCAAAVNTSLVRNTDDEFMINASRPFTLLPESLGVVVWTGRYVHTVASPLLQTAIGPLASIDLTFVLPPPSVVDIVETVTFVLRLALQTNIRLQNLDLEPVTLGSTTLDMAPPAWQEEA</sequence>
<accession>A0A485KYE8</accession>
<protein>
    <submittedName>
        <fullName evidence="2">Aste57867_13280 protein</fullName>
    </submittedName>
</protein>
<dbReference type="EMBL" id="VJMH01005442">
    <property type="protein sequence ID" value="KAF0695932.1"/>
    <property type="molecule type" value="Genomic_DNA"/>
</dbReference>
<organism evidence="2 3">
    <name type="scientific">Aphanomyces stellatus</name>
    <dbReference type="NCBI Taxonomy" id="120398"/>
    <lineage>
        <taxon>Eukaryota</taxon>
        <taxon>Sar</taxon>
        <taxon>Stramenopiles</taxon>
        <taxon>Oomycota</taxon>
        <taxon>Saprolegniomycetes</taxon>
        <taxon>Saprolegniales</taxon>
        <taxon>Verrucalvaceae</taxon>
        <taxon>Aphanomyces</taxon>
    </lineage>
</organism>
<dbReference type="AlphaFoldDB" id="A0A485KYE8"/>
<evidence type="ECO:0000313" key="3">
    <source>
        <dbReference type="Proteomes" id="UP000332933"/>
    </source>
</evidence>